<protein>
    <submittedName>
        <fullName evidence="1">Uncharacterized protein</fullName>
    </submittedName>
</protein>
<keyword evidence="2" id="KW-1185">Reference proteome</keyword>
<sequence length="455" mass="52488">MAESFPLLRLPGELRNVIYHFILTKEHGVIYHRDRHRFFGRGVSADGTTTSSQFEEDAYVLQQVCRQLRYESRTYYLHFNDLYFENFKDAAHFLSTTSKSDLRCVGTFHILDGGFGNSNAPAEGLHEVKEFCADYPHVSVRAHQPKAHLDGHLIWAHILLIQFMHRGSVDIVHRLIKDTQYREDLVQVNFGHAYGMTTERPVSVSALPDNLRVCLQEELFAEGALQTAVQDSVQLTHIVEYGLKGDTDHWVCRQLKAETHGLELRYNELHFDTFADLAHFVDKYPKQYFKYLKTIHVAKGDAVTGHASQAELQIVKEFCAAHPRMTIRAHHSRLSHTSGNIDIYAIAYQSLFRGSLDIAHKLIDDDAYMRRLFGELNTTDLLQGWVIGLTTETIVGANPFPMNLRICVEEEFFEEWKLQRAYRARPILRIRIDRGCQRGLDQWIKVIKQVFEEGI</sequence>
<proteinExistence type="predicted"/>
<evidence type="ECO:0000313" key="1">
    <source>
        <dbReference type="EMBL" id="KAH7075022.1"/>
    </source>
</evidence>
<comment type="caution">
    <text evidence="1">The sequence shown here is derived from an EMBL/GenBank/DDBJ whole genome shotgun (WGS) entry which is preliminary data.</text>
</comment>
<accession>A0A8K0VUD5</accession>
<dbReference type="Proteomes" id="UP000813461">
    <property type="component" value="Unassembled WGS sequence"/>
</dbReference>
<evidence type="ECO:0000313" key="2">
    <source>
        <dbReference type="Proteomes" id="UP000813461"/>
    </source>
</evidence>
<dbReference type="AlphaFoldDB" id="A0A8K0VUD5"/>
<name>A0A8K0VUD5_9PLEO</name>
<dbReference type="PANTHER" id="PTHR42085:SF1">
    <property type="entry name" value="F-BOX DOMAIN-CONTAINING PROTEIN"/>
    <property type="match status" value="1"/>
</dbReference>
<organism evidence="1 2">
    <name type="scientific">Paraphoma chrysanthemicola</name>
    <dbReference type="NCBI Taxonomy" id="798071"/>
    <lineage>
        <taxon>Eukaryota</taxon>
        <taxon>Fungi</taxon>
        <taxon>Dikarya</taxon>
        <taxon>Ascomycota</taxon>
        <taxon>Pezizomycotina</taxon>
        <taxon>Dothideomycetes</taxon>
        <taxon>Pleosporomycetidae</taxon>
        <taxon>Pleosporales</taxon>
        <taxon>Pleosporineae</taxon>
        <taxon>Phaeosphaeriaceae</taxon>
        <taxon>Paraphoma</taxon>
    </lineage>
</organism>
<dbReference type="PANTHER" id="PTHR42085">
    <property type="entry name" value="F-BOX DOMAIN-CONTAINING PROTEIN"/>
    <property type="match status" value="1"/>
</dbReference>
<dbReference type="EMBL" id="JAGMVJ010000020">
    <property type="protein sequence ID" value="KAH7075022.1"/>
    <property type="molecule type" value="Genomic_DNA"/>
</dbReference>
<dbReference type="InterPro" id="IPR038883">
    <property type="entry name" value="AN11006-like"/>
</dbReference>
<gene>
    <name evidence="1" type="ORF">FB567DRAFT_596967</name>
</gene>
<reference evidence="1" key="1">
    <citation type="journal article" date="2021" name="Nat. Commun.">
        <title>Genetic determinants of endophytism in the Arabidopsis root mycobiome.</title>
        <authorList>
            <person name="Mesny F."/>
            <person name="Miyauchi S."/>
            <person name="Thiergart T."/>
            <person name="Pickel B."/>
            <person name="Atanasova L."/>
            <person name="Karlsson M."/>
            <person name="Huettel B."/>
            <person name="Barry K.W."/>
            <person name="Haridas S."/>
            <person name="Chen C."/>
            <person name="Bauer D."/>
            <person name="Andreopoulos W."/>
            <person name="Pangilinan J."/>
            <person name="LaButti K."/>
            <person name="Riley R."/>
            <person name="Lipzen A."/>
            <person name="Clum A."/>
            <person name="Drula E."/>
            <person name="Henrissat B."/>
            <person name="Kohler A."/>
            <person name="Grigoriev I.V."/>
            <person name="Martin F.M."/>
            <person name="Hacquard S."/>
        </authorList>
    </citation>
    <scope>NUCLEOTIDE SEQUENCE</scope>
    <source>
        <strain evidence="1">MPI-SDFR-AT-0120</strain>
    </source>
</reference>
<dbReference type="OrthoDB" id="4790878at2759"/>